<keyword evidence="2" id="KW-1185">Reference proteome</keyword>
<dbReference type="Proteomes" id="UP000053800">
    <property type="component" value="Unassembled WGS sequence"/>
</dbReference>
<proteinExistence type="predicted"/>
<evidence type="ECO:0000313" key="2">
    <source>
        <dbReference type="Proteomes" id="UP000053800"/>
    </source>
</evidence>
<evidence type="ECO:0000313" key="1">
    <source>
        <dbReference type="EMBL" id="KIR58677.1"/>
    </source>
</evidence>
<accession>A0ABR5B505</accession>
<name>A0ABR5B505_CRYGA</name>
<organism evidence="1 2">
    <name type="scientific">Cryptococcus bacillisporus CA1873</name>
    <dbReference type="NCBI Taxonomy" id="1296111"/>
    <lineage>
        <taxon>Eukaryota</taxon>
        <taxon>Fungi</taxon>
        <taxon>Dikarya</taxon>
        <taxon>Basidiomycota</taxon>
        <taxon>Agaricomycotina</taxon>
        <taxon>Tremellomycetes</taxon>
        <taxon>Tremellales</taxon>
        <taxon>Cryptococcaceae</taxon>
        <taxon>Cryptococcus</taxon>
        <taxon>Cryptococcus gattii species complex</taxon>
    </lineage>
</organism>
<protein>
    <submittedName>
        <fullName evidence="1">Uncharacterized protein</fullName>
    </submittedName>
</protein>
<reference evidence="1 2" key="1">
    <citation type="submission" date="2015-01" db="EMBL/GenBank/DDBJ databases">
        <title>The Genome Sequence of Cryptococcus gattii CA1873.</title>
        <authorList>
            <consortium name="The Broad Institute Genomics Platform"/>
            <person name="Cuomo C."/>
            <person name="Litvintseva A."/>
            <person name="Chen Y."/>
            <person name="Heitman J."/>
            <person name="Sun S."/>
            <person name="Springer D."/>
            <person name="Dromer F."/>
            <person name="Young S."/>
            <person name="Zeng Q."/>
            <person name="Gargeya S."/>
            <person name="Abouelleil A."/>
            <person name="Alvarado L."/>
            <person name="Chapman S.B."/>
            <person name="Gainer-Dewar J."/>
            <person name="Goldberg J."/>
            <person name="Griggs A."/>
            <person name="Gujja S."/>
            <person name="Hansen M."/>
            <person name="Howarth C."/>
            <person name="Imamovic A."/>
            <person name="Larimer J."/>
            <person name="Murphy C."/>
            <person name="Naylor J."/>
            <person name="Pearson M."/>
            <person name="Priest M."/>
            <person name="Roberts A."/>
            <person name="Saif S."/>
            <person name="Shea T."/>
            <person name="Sykes S."/>
            <person name="Wortman J."/>
            <person name="Nusbaum C."/>
            <person name="Birren B."/>
        </authorList>
    </citation>
    <scope>NUCLEOTIDE SEQUENCE [LARGE SCALE GENOMIC DNA]</scope>
    <source>
        <strain evidence="1 2">CA1873</strain>
    </source>
</reference>
<gene>
    <name evidence="1" type="ORF">I314_05516</name>
</gene>
<sequence length="44" mass="4904">MAIGRTYSGGGRPASFQEEKCHCPSRTLAMRCIVFCMPTERRAP</sequence>
<dbReference type="EMBL" id="KN848904">
    <property type="protein sequence ID" value="KIR58677.1"/>
    <property type="molecule type" value="Genomic_DNA"/>
</dbReference>